<proteinExistence type="inferred from homology"/>
<keyword evidence="5" id="KW-1185">Reference proteome</keyword>
<dbReference type="Pfam" id="PF00106">
    <property type="entry name" value="adh_short"/>
    <property type="match status" value="1"/>
</dbReference>
<evidence type="ECO:0000256" key="3">
    <source>
        <dbReference type="RuleBase" id="RU000363"/>
    </source>
</evidence>
<protein>
    <submittedName>
        <fullName evidence="4">Short chain dehydrogenase reductase</fullName>
    </submittedName>
</protein>
<reference evidence="4" key="1">
    <citation type="journal article" date="2020" name="Stud. Mycol.">
        <title>101 Dothideomycetes genomes: a test case for predicting lifestyles and emergence of pathogens.</title>
        <authorList>
            <person name="Haridas S."/>
            <person name="Albert R."/>
            <person name="Binder M."/>
            <person name="Bloem J."/>
            <person name="Labutti K."/>
            <person name="Salamov A."/>
            <person name="Andreopoulos B."/>
            <person name="Baker S."/>
            <person name="Barry K."/>
            <person name="Bills G."/>
            <person name="Bluhm B."/>
            <person name="Cannon C."/>
            <person name="Castanera R."/>
            <person name="Culley D."/>
            <person name="Daum C."/>
            <person name="Ezra D."/>
            <person name="Gonzalez J."/>
            <person name="Henrissat B."/>
            <person name="Kuo A."/>
            <person name="Liang C."/>
            <person name="Lipzen A."/>
            <person name="Lutzoni F."/>
            <person name="Magnuson J."/>
            <person name="Mondo S."/>
            <person name="Nolan M."/>
            <person name="Ohm R."/>
            <person name="Pangilinan J."/>
            <person name="Park H.-J."/>
            <person name="Ramirez L."/>
            <person name="Alfaro M."/>
            <person name="Sun H."/>
            <person name="Tritt A."/>
            <person name="Yoshinaga Y."/>
            <person name="Zwiers L.-H."/>
            <person name="Turgeon B."/>
            <person name="Goodwin S."/>
            <person name="Spatafora J."/>
            <person name="Crous P."/>
            <person name="Grigoriev I."/>
        </authorList>
    </citation>
    <scope>NUCLEOTIDE SEQUENCE</scope>
    <source>
        <strain evidence="4">CBS 113979</strain>
    </source>
</reference>
<sequence>MAEQAIPSDALITPSDTFTSKTHNDTYLAISPRNVDFSNRAVFISGGSKGIGKAMTLSIASAGASFIAVGARSDMSAMPQKIKDAAKAAGRKEPQILLVKLDVTDRASVENAAKTIEEAFGKLDIVINNAGIMGEMTTLAESDPDVWWQTFNVNLRGPYLVMRTFIPLLLKGGEKTIVNVGSVGAWLCMPTLGAYQTTKLALTRLSEFVAVENGQQGILCYTIHPGNVVTEIMGPDGPPAEFRHLFSDTPEISADTIVFLTKERRTWLQGRYISVAWDMPELMSREEEVVKGNKLKIQMSI</sequence>
<accession>A0A6G1HEM7</accession>
<dbReference type="CDD" id="cd05233">
    <property type="entry name" value="SDR_c"/>
    <property type="match status" value="1"/>
</dbReference>
<evidence type="ECO:0000313" key="4">
    <source>
        <dbReference type="EMBL" id="KAF1991527.1"/>
    </source>
</evidence>
<dbReference type="PRINTS" id="PR00080">
    <property type="entry name" value="SDRFAMILY"/>
</dbReference>
<dbReference type="InterPro" id="IPR036291">
    <property type="entry name" value="NAD(P)-bd_dom_sf"/>
</dbReference>
<keyword evidence="2" id="KW-0560">Oxidoreductase</keyword>
<dbReference type="GO" id="GO:0016616">
    <property type="term" value="F:oxidoreductase activity, acting on the CH-OH group of donors, NAD or NADP as acceptor"/>
    <property type="evidence" value="ECO:0007669"/>
    <property type="project" value="TreeGrafter"/>
</dbReference>
<dbReference type="Proteomes" id="UP000800041">
    <property type="component" value="Unassembled WGS sequence"/>
</dbReference>
<evidence type="ECO:0000313" key="5">
    <source>
        <dbReference type="Proteomes" id="UP000800041"/>
    </source>
</evidence>
<dbReference type="InterPro" id="IPR002347">
    <property type="entry name" value="SDR_fam"/>
</dbReference>
<dbReference type="Gene3D" id="3.40.50.720">
    <property type="entry name" value="NAD(P)-binding Rossmann-like Domain"/>
    <property type="match status" value="1"/>
</dbReference>
<dbReference type="PANTHER" id="PTHR42760:SF37">
    <property type="entry name" value="CLAVALDEHYDE DEHYDROGENASE"/>
    <property type="match status" value="1"/>
</dbReference>
<dbReference type="EMBL" id="ML977139">
    <property type="protein sequence ID" value="KAF1991527.1"/>
    <property type="molecule type" value="Genomic_DNA"/>
</dbReference>
<dbReference type="SUPFAM" id="SSF51735">
    <property type="entry name" value="NAD(P)-binding Rossmann-fold domains"/>
    <property type="match status" value="1"/>
</dbReference>
<dbReference type="AlphaFoldDB" id="A0A6G1HEM7"/>
<gene>
    <name evidence="4" type="ORF">K402DRAFT_416821</name>
</gene>
<organism evidence="4 5">
    <name type="scientific">Aulographum hederae CBS 113979</name>
    <dbReference type="NCBI Taxonomy" id="1176131"/>
    <lineage>
        <taxon>Eukaryota</taxon>
        <taxon>Fungi</taxon>
        <taxon>Dikarya</taxon>
        <taxon>Ascomycota</taxon>
        <taxon>Pezizomycotina</taxon>
        <taxon>Dothideomycetes</taxon>
        <taxon>Pleosporomycetidae</taxon>
        <taxon>Aulographales</taxon>
        <taxon>Aulographaceae</taxon>
    </lineage>
</organism>
<evidence type="ECO:0000256" key="2">
    <source>
        <dbReference type="ARBA" id="ARBA00023002"/>
    </source>
</evidence>
<name>A0A6G1HEM7_9PEZI</name>
<dbReference type="OrthoDB" id="1933717at2759"/>
<dbReference type="PRINTS" id="PR00081">
    <property type="entry name" value="GDHRDH"/>
</dbReference>
<evidence type="ECO:0000256" key="1">
    <source>
        <dbReference type="ARBA" id="ARBA00006484"/>
    </source>
</evidence>
<comment type="similarity">
    <text evidence="1 3">Belongs to the short-chain dehydrogenases/reductases (SDR) family.</text>
</comment>
<dbReference type="PANTHER" id="PTHR42760">
    <property type="entry name" value="SHORT-CHAIN DEHYDROGENASES/REDUCTASES FAMILY MEMBER"/>
    <property type="match status" value="1"/>
</dbReference>